<evidence type="ECO:0000313" key="1">
    <source>
        <dbReference type="EMBL" id="DAF86221.1"/>
    </source>
</evidence>
<protein>
    <submittedName>
        <fullName evidence="1">Uncharacterized protein</fullName>
    </submittedName>
</protein>
<accession>A0A8S5TVI2</accession>
<reference evidence="1" key="1">
    <citation type="journal article" date="2021" name="Proc. Natl. Acad. Sci. U.S.A.">
        <title>A Catalog of Tens of Thousands of Viruses from Human Metagenomes Reveals Hidden Associations with Chronic Diseases.</title>
        <authorList>
            <person name="Tisza M.J."/>
            <person name="Buck C.B."/>
        </authorList>
    </citation>
    <scope>NUCLEOTIDE SEQUENCE</scope>
    <source>
        <strain evidence="1">Ctx254</strain>
    </source>
</reference>
<proteinExistence type="predicted"/>
<organism evidence="1">
    <name type="scientific">Siphoviridae sp. ctx254</name>
    <dbReference type="NCBI Taxonomy" id="2825737"/>
    <lineage>
        <taxon>Viruses</taxon>
        <taxon>Duplodnaviria</taxon>
        <taxon>Heunggongvirae</taxon>
        <taxon>Uroviricota</taxon>
        <taxon>Caudoviricetes</taxon>
    </lineage>
</organism>
<dbReference type="EMBL" id="BK015941">
    <property type="protein sequence ID" value="DAF86221.1"/>
    <property type="molecule type" value="Genomic_DNA"/>
</dbReference>
<name>A0A8S5TVI2_9CAUD</name>
<sequence length="74" mass="8306">MEDIMHIQSGFLRRLVSAAVGKAIRKQGIDAAVQLNDLRMNYTDKNRKVRVHLDIDAEMTQEALIDILSKAGVL</sequence>